<keyword evidence="2" id="KW-1185">Reference proteome</keyword>
<dbReference type="InterPro" id="IPR036412">
    <property type="entry name" value="HAD-like_sf"/>
</dbReference>
<name>A0A7H0IB36_9ACTN</name>
<dbReference type="PANTHER" id="PTHR43611">
    <property type="entry name" value="ALPHA-D-GLUCOSE 1-PHOSPHATE PHOSPHATASE"/>
    <property type="match status" value="1"/>
</dbReference>
<accession>A0A7H0IB36</accession>
<dbReference type="Gene3D" id="3.40.50.1000">
    <property type="entry name" value="HAD superfamily/HAD-like"/>
    <property type="match status" value="1"/>
</dbReference>
<dbReference type="PANTHER" id="PTHR43611:SF3">
    <property type="entry name" value="FLAVIN MONONUCLEOTIDE HYDROLASE 1, CHLOROPLATIC"/>
    <property type="match status" value="1"/>
</dbReference>
<sequence length="204" mass="22856">MNAVLFDLGDVLFCDPWETLLLTEHAGLADRLGLDRDQVAETGRKLWHRFSLRETDEQDYWKALSRRLRLPVSPFLIRELEETLLVANPAAETMLSAAATHRVGIVSNNTTFWYAKQSGRLRLDKWIDPELVFLSCREGVSKGTPGQGLFERAAQHLDPATTLVVEDRPRNLARAHAAGFRTLAYSFSATSGALPPEVLENIRG</sequence>
<dbReference type="Proteomes" id="UP000516052">
    <property type="component" value="Chromosome"/>
</dbReference>
<dbReference type="KEGG" id="sroi:IAG44_11435"/>
<gene>
    <name evidence="1" type="ORF">IAG44_11435</name>
</gene>
<dbReference type="SUPFAM" id="SSF56784">
    <property type="entry name" value="HAD-like"/>
    <property type="match status" value="1"/>
</dbReference>
<evidence type="ECO:0000313" key="1">
    <source>
        <dbReference type="EMBL" id="QNP70002.1"/>
    </source>
</evidence>
<evidence type="ECO:0000313" key="2">
    <source>
        <dbReference type="Proteomes" id="UP000516052"/>
    </source>
</evidence>
<reference evidence="1 2" key="1">
    <citation type="submission" date="2020-08" db="EMBL/GenBank/DDBJ databases">
        <title>A novel species.</title>
        <authorList>
            <person name="Gao J."/>
        </authorList>
    </citation>
    <scope>NUCLEOTIDE SEQUENCE [LARGE SCALE GENOMIC DNA]</scope>
    <source>
        <strain evidence="1 2">CRXT-G-22</strain>
    </source>
</reference>
<proteinExistence type="predicted"/>
<dbReference type="InterPro" id="IPR023214">
    <property type="entry name" value="HAD_sf"/>
</dbReference>
<dbReference type="AlphaFoldDB" id="A0A7H0IB36"/>
<protein>
    <recommendedName>
        <fullName evidence="3">Hydrolase</fullName>
    </recommendedName>
</protein>
<organism evidence="1 2">
    <name type="scientific">Streptomyces roseirectus</name>
    <dbReference type="NCBI Taxonomy" id="2768066"/>
    <lineage>
        <taxon>Bacteria</taxon>
        <taxon>Bacillati</taxon>
        <taxon>Actinomycetota</taxon>
        <taxon>Actinomycetes</taxon>
        <taxon>Kitasatosporales</taxon>
        <taxon>Streptomycetaceae</taxon>
        <taxon>Streptomyces</taxon>
    </lineage>
</organism>
<evidence type="ECO:0008006" key="3">
    <source>
        <dbReference type="Google" id="ProtNLM"/>
    </source>
</evidence>
<dbReference type="EMBL" id="CP060828">
    <property type="protein sequence ID" value="QNP70002.1"/>
    <property type="molecule type" value="Genomic_DNA"/>
</dbReference>
<dbReference type="RefSeq" id="WP_187747024.1">
    <property type="nucleotide sequence ID" value="NZ_CP060828.1"/>
</dbReference>